<dbReference type="STRING" id="1802308.A3D50_00350"/>
<dbReference type="PANTHER" id="PTHR34039">
    <property type="entry name" value="UPF0102 PROTEIN YRAN"/>
    <property type="match status" value="1"/>
</dbReference>
<dbReference type="Gene3D" id="3.40.1350.10">
    <property type="match status" value="1"/>
</dbReference>
<accession>A0A1G2MLC1</accession>
<reference evidence="3 4" key="1">
    <citation type="journal article" date="2016" name="Nat. Commun.">
        <title>Thousands of microbial genomes shed light on interconnected biogeochemical processes in an aquifer system.</title>
        <authorList>
            <person name="Anantharaman K."/>
            <person name="Brown C.T."/>
            <person name="Hug L.A."/>
            <person name="Sharon I."/>
            <person name="Castelle C.J."/>
            <person name="Probst A.J."/>
            <person name="Thomas B.C."/>
            <person name="Singh A."/>
            <person name="Wilkins M.J."/>
            <person name="Karaoz U."/>
            <person name="Brodie E.L."/>
            <person name="Williams K.H."/>
            <person name="Hubbard S.S."/>
            <person name="Banfield J.F."/>
        </authorList>
    </citation>
    <scope>NUCLEOTIDE SEQUENCE [LARGE SCALE GENOMIC DNA]</scope>
</reference>
<dbReference type="EMBL" id="MHRM01000001">
    <property type="protein sequence ID" value="OHA24638.1"/>
    <property type="molecule type" value="Genomic_DNA"/>
</dbReference>
<organism evidence="3 4">
    <name type="scientific">Candidatus Taylorbacteria bacterium RIFCSPHIGHO2_02_FULL_44_12</name>
    <dbReference type="NCBI Taxonomy" id="1802308"/>
    <lineage>
        <taxon>Bacteria</taxon>
        <taxon>Candidatus Tayloriibacteriota</taxon>
    </lineage>
</organism>
<comment type="similarity">
    <text evidence="1 2">Belongs to the UPF0102 family.</text>
</comment>
<name>A0A1G2MLC1_9BACT</name>
<dbReference type="Pfam" id="PF02021">
    <property type="entry name" value="UPF0102"/>
    <property type="match status" value="1"/>
</dbReference>
<dbReference type="Proteomes" id="UP000178413">
    <property type="component" value="Unassembled WGS sequence"/>
</dbReference>
<dbReference type="InterPro" id="IPR011856">
    <property type="entry name" value="tRNA_endonuc-like_dom_sf"/>
</dbReference>
<evidence type="ECO:0000313" key="4">
    <source>
        <dbReference type="Proteomes" id="UP000178413"/>
    </source>
</evidence>
<evidence type="ECO:0000256" key="1">
    <source>
        <dbReference type="ARBA" id="ARBA00006738"/>
    </source>
</evidence>
<dbReference type="SUPFAM" id="SSF52980">
    <property type="entry name" value="Restriction endonuclease-like"/>
    <property type="match status" value="1"/>
</dbReference>
<dbReference type="AlphaFoldDB" id="A0A1G2MLC1"/>
<gene>
    <name evidence="3" type="ORF">A3D50_00350</name>
</gene>
<dbReference type="HAMAP" id="MF_00048">
    <property type="entry name" value="UPF0102"/>
    <property type="match status" value="1"/>
</dbReference>
<dbReference type="PANTHER" id="PTHR34039:SF1">
    <property type="entry name" value="UPF0102 PROTEIN YRAN"/>
    <property type="match status" value="1"/>
</dbReference>
<evidence type="ECO:0000256" key="2">
    <source>
        <dbReference type="HAMAP-Rule" id="MF_00048"/>
    </source>
</evidence>
<dbReference type="InterPro" id="IPR011335">
    <property type="entry name" value="Restrct_endonuc-II-like"/>
</dbReference>
<evidence type="ECO:0000313" key="3">
    <source>
        <dbReference type="EMBL" id="OHA24638.1"/>
    </source>
</evidence>
<sequence>MDNRKKGNKGEEVACKFIKKIGFDVIGRNYQKKWGEIDIIATKSNKVHFFEVKSVTTAFEEEFSNSHRPEDNVHGLKVKHIRRMIETFLEESGRGLEAEFHFHVLCVYMNMKTRRARVRMIENIIL</sequence>
<proteinExistence type="inferred from homology"/>
<dbReference type="InterPro" id="IPR003509">
    <property type="entry name" value="UPF0102_YraN-like"/>
</dbReference>
<comment type="caution">
    <text evidence="3">The sequence shown here is derived from an EMBL/GenBank/DDBJ whole genome shotgun (WGS) entry which is preliminary data.</text>
</comment>
<protein>
    <recommendedName>
        <fullName evidence="2">UPF0102 protein A3D50_00350</fullName>
    </recommendedName>
</protein>
<dbReference type="GO" id="GO:0003676">
    <property type="term" value="F:nucleic acid binding"/>
    <property type="evidence" value="ECO:0007669"/>
    <property type="project" value="InterPro"/>
</dbReference>